<evidence type="ECO:0000256" key="2">
    <source>
        <dbReference type="ARBA" id="ARBA00022801"/>
    </source>
</evidence>
<sequence length="502" mass="55748">MVRAFRLASALLLAVLAAGAVSADEAAAPRYVPRHATTDRAPVLTVLCSTLLCPCSELRRLVTLSRHGSRAPNDVVKATCPRNKANLDAYKVPLTQLTEIGMNQLQAVGEHVRHTYMVDEPQHEEAFLSRSLNGVNHSHFETYFRADAATRCSQSATAVGYGLYPDGTGPHGFPHQPVPITMQLVENEHAFAAPKGPCMSTMDADCAVYAETRAPELFEKYRDVLDLLGEVCGVAVEDIPNVPGGEDVVLGVKDLADMFVFDRDEGLPLPEGMTVEAREKLEQLAFTNLMERYYSTDREITYWVGGFADLLINTLQGGAVPTAPSPAEYRYYSFHGHRELLHGLGMMLGWEFHFEGLPVALNVTSLHPGTTMFFELRARKLTDEEARKQPDTKEAYFVRTYMWSPFTEREQIKLMKCSVADCPLDEFNTIITNHIARTGTWETICDYHKPIQGQSQATLSQGYHGFGRPSFLTIIAIAMVVGLALTAFKVYTARRRGYTMVV</sequence>
<evidence type="ECO:0000256" key="4">
    <source>
        <dbReference type="SAM" id="SignalP"/>
    </source>
</evidence>
<dbReference type="InterPro" id="IPR000560">
    <property type="entry name" value="His_Pase_clade-2"/>
</dbReference>
<name>A0A9W7D6L5_9STRA</name>
<dbReference type="EMBL" id="BSXT01003480">
    <property type="protein sequence ID" value="GMF54329.1"/>
    <property type="molecule type" value="Genomic_DNA"/>
</dbReference>
<dbReference type="InterPro" id="IPR050645">
    <property type="entry name" value="Histidine_acid_phosphatase"/>
</dbReference>
<dbReference type="Pfam" id="PF00328">
    <property type="entry name" value="His_Phos_2"/>
    <property type="match status" value="1"/>
</dbReference>
<accession>A0A9W7D6L5</accession>
<dbReference type="AlphaFoldDB" id="A0A9W7D6L5"/>
<keyword evidence="3" id="KW-1133">Transmembrane helix</keyword>
<evidence type="ECO:0000256" key="3">
    <source>
        <dbReference type="SAM" id="Phobius"/>
    </source>
</evidence>
<evidence type="ECO:0000313" key="6">
    <source>
        <dbReference type="Proteomes" id="UP001165121"/>
    </source>
</evidence>
<proteinExistence type="inferred from homology"/>
<keyword evidence="6" id="KW-1185">Reference proteome</keyword>
<comment type="caution">
    <text evidence="5">The sequence shown here is derived from an EMBL/GenBank/DDBJ whole genome shotgun (WGS) entry which is preliminary data.</text>
</comment>
<comment type="similarity">
    <text evidence="1">Belongs to the histidine acid phosphatase family.</text>
</comment>
<evidence type="ECO:0000256" key="1">
    <source>
        <dbReference type="ARBA" id="ARBA00005375"/>
    </source>
</evidence>
<dbReference type="InterPro" id="IPR029033">
    <property type="entry name" value="His_PPase_superfam"/>
</dbReference>
<organism evidence="5 6">
    <name type="scientific">Phytophthora fragariaefolia</name>
    <dbReference type="NCBI Taxonomy" id="1490495"/>
    <lineage>
        <taxon>Eukaryota</taxon>
        <taxon>Sar</taxon>
        <taxon>Stramenopiles</taxon>
        <taxon>Oomycota</taxon>
        <taxon>Peronosporomycetes</taxon>
        <taxon>Peronosporales</taxon>
        <taxon>Peronosporaceae</taxon>
        <taxon>Phytophthora</taxon>
    </lineage>
</organism>
<feature type="transmembrane region" description="Helical" evidence="3">
    <location>
        <begin position="471"/>
        <end position="491"/>
    </location>
</feature>
<keyword evidence="3" id="KW-0812">Transmembrane</keyword>
<keyword evidence="2" id="KW-0378">Hydrolase</keyword>
<keyword evidence="4" id="KW-0732">Signal</keyword>
<dbReference type="InterPro" id="IPR033379">
    <property type="entry name" value="Acid_Pase_AS"/>
</dbReference>
<keyword evidence="3" id="KW-0472">Membrane</keyword>
<feature type="chain" id="PRO_5040796668" evidence="4">
    <location>
        <begin position="24"/>
        <end position="502"/>
    </location>
</feature>
<evidence type="ECO:0000313" key="5">
    <source>
        <dbReference type="EMBL" id="GMF54329.1"/>
    </source>
</evidence>
<dbReference type="PANTHER" id="PTHR11567:SF110">
    <property type="entry name" value="2-PHOSPHOXYLOSE PHOSPHATASE 1"/>
    <property type="match status" value="1"/>
</dbReference>
<gene>
    <name evidence="5" type="ORF">Pfra01_002264800</name>
</gene>
<dbReference type="SUPFAM" id="SSF53254">
    <property type="entry name" value="Phosphoglycerate mutase-like"/>
    <property type="match status" value="1"/>
</dbReference>
<dbReference type="PANTHER" id="PTHR11567">
    <property type="entry name" value="ACID PHOSPHATASE-RELATED"/>
    <property type="match status" value="1"/>
</dbReference>
<reference evidence="5" key="1">
    <citation type="submission" date="2023-04" db="EMBL/GenBank/DDBJ databases">
        <title>Phytophthora fragariaefolia NBRC 109709.</title>
        <authorList>
            <person name="Ichikawa N."/>
            <person name="Sato H."/>
            <person name="Tonouchi N."/>
        </authorList>
    </citation>
    <scope>NUCLEOTIDE SEQUENCE</scope>
    <source>
        <strain evidence="5">NBRC 109709</strain>
    </source>
</reference>
<dbReference type="Proteomes" id="UP001165121">
    <property type="component" value="Unassembled WGS sequence"/>
</dbReference>
<protein>
    <submittedName>
        <fullName evidence="5">Unnamed protein product</fullName>
    </submittedName>
</protein>
<dbReference type="GO" id="GO:0016791">
    <property type="term" value="F:phosphatase activity"/>
    <property type="evidence" value="ECO:0007669"/>
    <property type="project" value="TreeGrafter"/>
</dbReference>
<feature type="signal peptide" evidence="4">
    <location>
        <begin position="1"/>
        <end position="23"/>
    </location>
</feature>
<dbReference type="OrthoDB" id="258392at2759"/>
<dbReference type="PROSITE" id="PS00616">
    <property type="entry name" value="HIS_ACID_PHOSPHAT_1"/>
    <property type="match status" value="1"/>
</dbReference>
<dbReference type="Gene3D" id="3.40.50.1240">
    <property type="entry name" value="Phosphoglycerate mutase-like"/>
    <property type="match status" value="1"/>
</dbReference>